<dbReference type="Gene3D" id="3.30.750.140">
    <property type="match status" value="1"/>
</dbReference>
<accession>A0AA34R3R5</accession>
<dbReference type="Pfam" id="PF02120">
    <property type="entry name" value="Flg_hook"/>
    <property type="match status" value="1"/>
</dbReference>
<evidence type="ECO:0000313" key="3">
    <source>
        <dbReference type="Proteomes" id="UP000008834"/>
    </source>
</evidence>
<feature type="domain" description="Flagellar hook-length control protein-like C-terminal" evidence="1">
    <location>
        <begin position="265"/>
        <end position="335"/>
    </location>
</feature>
<dbReference type="InterPro" id="IPR021136">
    <property type="entry name" value="Flagellar_hook_control-like_C"/>
</dbReference>
<keyword evidence="2" id="KW-0282">Flagellum</keyword>
<keyword evidence="2" id="KW-0969">Cilium</keyword>
<reference evidence="3" key="1">
    <citation type="submission" date="2004-12" db="EMBL/GenBank/DDBJ databases">
        <title>The genome sequence of Borrelia hermsii and Borrelia turicatae: comparative analysis of two agents of endemic N. America relapsing fever.</title>
        <authorList>
            <person name="Porcella S.F."/>
            <person name="Raffel S.J."/>
            <person name="Schrumpf M.E."/>
            <person name="Montgomery B."/>
            <person name="Smith T."/>
            <person name="Schwan T.G."/>
        </authorList>
    </citation>
    <scope>NUCLEOTIDE SEQUENCE [LARGE SCALE GENOMIC DNA]</scope>
    <source>
        <strain evidence="3">HS1 / DAH</strain>
    </source>
</reference>
<proteinExistence type="predicted"/>
<keyword evidence="2" id="KW-0966">Cell projection</keyword>
<gene>
    <name evidence="2" type="ordered locus">BH0285</name>
</gene>
<protein>
    <submittedName>
        <fullName evidence="2">Flagellar hook-length control protein</fullName>
    </submittedName>
</protein>
<dbReference type="InterPro" id="IPR038610">
    <property type="entry name" value="FliK-like_C_sf"/>
</dbReference>
<evidence type="ECO:0000313" key="2">
    <source>
        <dbReference type="EMBL" id="AAX16802.1"/>
    </source>
</evidence>
<dbReference type="EMBL" id="CP000048">
    <property type="protein sequence ID" value="AAX16802.1"/>
    <property type="molecule type" value="Genomic_DNA"/>
</dbReference>
<evidence type="ECO:0000259" key="1">
    <source>
        <dbReference type="Pfam" id="PF02120"/>
    </source>
</evidence>
<dbReference type="KEGG" id="bhr:BH0285"/>
<dbReference type="AlphaFoldDB" id="A0AA34R3R5"/>
<sequence length="389" mass="44010">MSNLSKVIANLPSLNKDFNFVNVGGVLSQSKKGVFSNLISSEIQNLSKFRESILEFIKFLKSNGLINKNFKDLSLRQPFAFEKLSDNGFISDLKSLIKRVDNVFDFQSLKVLNESLSFESELIDKTKIFKNIEKVLSDLNILFGSVTSLFNFDILGIDVDSSHRDLNLVKRDREKNVINIDVKNFKKNNSVKEFLNSGSKFRLIAGENYVGRYGLKETFNGFSEFIDDLSSSNTKHVKESFVSQIADNLMSEWNLKVNHNIVNKAKIVLKSNDTGEIRLILKPKRLGSIRINLNLDSNNNLLGKIIVDNHNVRTLFEQNMYSISKMLDDNGFNTSLHLSLAGSGSGFFSGNFEDDVNRQEVSLNKSEIFKVEDDIEISGDLEKSINFIV</sequence>
<dbReference type="RefSeq" id="WP_012422059.1">
    <property type="nucleotide sequence ID" value="NC_010673.1"/>
</dbReference>
<organism evidence="2 3">
    <name type="scientific">Borrelia hermsii (strain HS1 / DAH)</name>
    <dbReference type="NCBI Taxonomy" id="314723"/>
    <lineage>
        <taxon>Bacteria</taxon>
        <taxon>Pseudomonadati</taxon>
        <taxon>Spirochaetota</taxon>
        <taxon>Spirochaetia</taxon>
        <taxon>Spirochaetales</taxon>
        <taxon>Borreliaceae</taxon>
        <taxon>Borrelia</taxon>
    </lineage>
</organism>
<dbReference type="Proteomes" id="UP000008834">
    <property type="component" value="Chromosome"/>
</dbReference>
<name>A0AA34R3R5_BORHD</name>